<proteinExistence type="inferred from homology"/>
<dbReference type="RefSeq" id="WP_040071308.1">
    <property type="nucleotide sequence ID" value="NZ_JXDG01000064.1"/>
</dbReference>
<evidence type="ECO:0000256" key="5">
    <source>
        <dbReference type="ARBA" id="ARBA00022679"/>
    </source>
</evidence>
<dbReference type="OrthoDB" id="9760689at2"/>
<comment type="caution">
    <text evidence="10">The sequence shown here is derived from an EMBL/GenBank/DDBJ whole genome shotgun (WGS) entry which is preliminary data.</text>
</comment>
<dbReference type="GO" id="GO:0102130">
    <property type="term" value="F:malonyl-CoA methyltransferase activity"/>
    <property type="evidence" value="ECO:0007669"/>
    <property type="project" value="UniProtKB-EC"/>
</dbReference>
<evidence type="ECO:0000256" key="6">
    <source>
        <dbReference type="ARBA" id="ARBA00022691"/>
    </source>
</evidence>
<keyword evidence="6 8" id="KW-0949">S-adenosyl-L-methionine</keyword>
<dbReference type="GO" id="GO:0009102">
    <property type="term" value="P:biotin biosynthetic process"/>
    <property type="evidence" value="ECO:0007669"/>
    <property type="project" value="UniProtKB-UniRule"/>
</dbReference>
<keyword evidence="4 8" id="KW-0489">Methyltransferase</keyword>
<evidence type="ECO:0000259" key="9">
    <source>
        <dbReference type="Pfam" id="PF08241"/>
    </source>
</evidence>
<dbReference type="InterPro" id="IPR029063">
    <property type="entry name" value="SAM-dependent_MTases_sf"/>
</dbReference>
<dbReference type="UniPathway" id="UPA00078"/>
<evidence type="ECO:0000313" key="11">
    <source>
        <dbReference type="Proteomes" id="UP000031535"/>
    </source>
</evidence>
<evidence type="ECO:0000256" key="4">
    <source>
        <dbReference type="ARBA" id="ARBA00022603"/>
    </source>
</evidence>
<comment type="pathway">
    <text evidence="2 8">Cofactor biosynthesis; biotin biosynthesis.</text>
</comment>
<dbReference type="NCBIfam" id="TIGR02072">
    <property type="entry name" value="BioC"/>
    <property type="match status" value="1"/>
</dbReference>
<comment type="similarity">
    <text evidence="8">Belongs to the methyltransferase superfamily.</text>
</comment>
<dbReference type="InterPro" id="IPR013216">
    <property type="entry name" value="Methyltransf_11"/>
</dbReference>
<keyword evidence="11" id="KW-1185">Reference proteome</keyword>
<reference evidence="10 11" key="1">
    <citation type="submission" date="2015-01" db="EMBL/GenBank/DDBJ databases">
        <title>Complete genome of Pseudomonas batumici UCM B-321 producer of the batumin antibiotic with strong antistaphilococcal and potential anticancer activity.</title>
        <authorList>
            <person name="Klochko V.V."/>
            <person name="Zelena L.B."/>
            <person name="Elena K.A."/>
            <person name="Reva O.N."/>
        </authorList>
    </citation>
    <scope>NUCLEOTIDE SEQUENCE [LARGE SCALE GENOMIC DNA]</scope>
    <source>
        <strain evidence="10 11">UCM B-321</strain>
    </source>
</reference>
<evidence type="ECO:0000256" key="1">
    <source>
        <dbReference type="ARBA" id="ARBA00000852"/>
    </source>
</evidence>
<protein>
    <recommendedName>
        <fullName evidence="3 8">Malonyl-[acyl-carrier protein] O-methyltransferase</fullName>
        <shortName evidence="8">Malonyl-ACP O-methyltransferase</shortName>
        <ecNumber evidence="3 8">2.1.1.197</ecNumber>
    </recommendedName>
    <alternativeName>
        <fullName evidence="8">Biotin synthesis protein BioC</fullName>
    </alternativeName>
</protein>
<comment type="function">
    <text evidence="8">Converts the free carboxyl group of a malonyl-thioester to its methyl ester by transfer of a methyl group from S-adenosyl-L-methionine (SAM). It allows to synthesize pimeloyl-ACP via the fatty acid synthetic pathway.</text>
</comment>
<comment type="catalytic activity">
    <reaction evidence="1 8">
        <text>malonyl-[ACP] + S-adenosyl-L-methionine = malonyl-[ACP] methyl ester + S-adenosyl-L-homocysteine</text>
        <dbReference type="Rhea" id="RHEA:17105"/>
        <dbReference type="Rhea" id="RHEA-COMP:9623"/>
        <dbReference type="Rhea" id="RHEA-COMP:9954"/>
        <dbReference type="ChEBI" id="CHEBI:57856"/>
        <dbReference type="ChEBI" id="CHEBI:59789"/>
        <dbReference type="ChEBI" id="CHEBI:78449"/>
        <dbReference type="ChEBI" id="CHEBI:78845"/>
        <dbReference type="EC" id="2.1.1.197"/>
    </reaction>
</comment>
<dbReference type="EC" id="2.1.1.197" evidence="3 8"/>
<dbReference type="Gene3D" id="3.40.50.150">
    <property type="entry name" value="Vaccinia Virus protein VP39"/>
    <property type="match status" value="1"/>
</dbReference>
<feature type="domain" description="Methyltransferase type 11" evidence="9">
    <location>
        <begin position="58"/>
        <end position="151"/>
    </location>
</feature>
<gene>
    <name evidence="8" type="primary">bioC</name>
    <name evidence="10" type="ORF">UCMB321_4965</name>
</gene>
<keyword evidence="5 8" id="KW-0808">Transferase</keyword>
<dbReference type="Pfam" id="PF08241">
    <property type="entry name" value="Methyltransf_11"/>
    <property type="match status" value="1"/>
</dbReference>
<evidence type="ECO:0000313" key="10">
    <source>
        <dbReference type="EMBL" id="KIH81169.1"/>
    </source>
</evidence>
<keyword evidence="7 8" id="KW-0093">Biotin biosynthesis</keyword>
<dbReference type="PANTHER" id="PTHR13090">
    <property type="entry name" value="ARGININE-HYDROXYLASE NDUFAF5, MITOCHONDRIAL"/>
    <property type="match status" value="1"/>
</dbReference>
<dbReference type="InterPro" id="IPR011814">
    <property type="entry name" value="BioC"/>
</dbReference>
<evidence type="ECO:0000256" key="2">
    <source>
        <dbReference type="ARBA" id="ARBA00004746"/>
    </source>
</evidence>
<evidence type="ECO:0000256" key="8">
    <source>
        <dbReference type="HAMAP-Rule" id="MF_00835"/>
    </source>
</evidence>
<dbReference type="SUPFAM" id="SSF53335">
    <property type="entry name" value="S-adenosyl-L-methionine-dependent methyltransferases"/>
    <property type="match status" value="1"/>
</dbReference>
<evidence type="ECO:0000256" key="7">
    <source>
        <dbReference type="ARBA" id="ARBA00022756"/>
    </source>
</evidence>
<dbReference type="GO" id="GO:0008757">
    <property type="term" value="F:S-adenosylmethionine-dependent methyltransferase activity"/>
    <property type="evidence" value="ECO:0007669"/>
    <property type="project" value="InterPro"/>
</dbReference>
<evidence type="ECO:0000256" key="3">
    <source>
        <dbReference type="ARBA" id="ARBA00012327"/>
    </source>
</evidence>
<dbReference type="PATRIC" id="fig|226910.6.peg.4954"/>
<dbReference type="GO" id="GO:0032259">
    <property type="term" value="P:methylation"/>
    <property type="evidence" value="ECO:0007669"/>
    <property type="project" value="UniProtKB-KW"/>
</dbReference>
<dbReference type="STRING" id="226910.UCMB321_4965"/>
<dbReference type="InterPro" id="IPR050602">
    <property type="entry name" value="Malonyl-ACP_OMT"/>
</dbReference>
<name>A0A0C2E5S0_9PSED</name>
<dbReference type="Proteomes" id="UP000031535">
    <property type="component" value="Unassembled WGS sequence"/>
</dbReference>
<sequence>MTDLSHPALPGGLPDKRQVAASFSRAAASYDSVAQLQRDVGHELLGRLPTNLNPSRWLDMGCGTGYFSRALGVRFNQGEGVALDIAQGMLEHARPLGGARHFVAGDAERLPLQADSCDLVFSSLAVQWCADFAAVLGEAHRVLRPGGVMAFASLCVGTLHELRESWRAVDGLVHVNRFRLFSDYQQLCRDSGLRVVSLESRPQVLHYPDVRSLTHELKALGAHNLNPGRPGGLTGRARILGLMHAYEQFRQAEGLPATYQVVYAILEKPL</sequence>
<dbReference type="AlphaFoldDB" id="A0A0C2E5S0"/>
<dbReference type="GO" id="GO:0010340">
    <property type="term" value="F:carboxyl-O-methyltransferase activity"/>
    <property type="evidence" value="ECO:0007669"/>
    <property type="project" value="UniProtKB-UniRule"/>
</dbReference>
<dbReference type="PANTHER" id="PTHR13090:SF1">
    <property type="entry name" value="ARGININE-HYDROXYLASE NDUFAF5, MITOCHONDRIAL"/>
    <property type="match status" value="1"/>
</dbReference>
<dbReference type="EMBL" id="JXDG01000064">
    <property type="protein sequence ID" value="KIH81169.1"/>
    <property type="molecule type" value="Genomic_DNA"/>
</dbReference>
<dbReference type="HAMAP" id="MF_00835">
    <property type="entry name" value="BioC"/>
    <property type="match status" value="1"/>
</dbReference>
<organism evidence="10 11">
    <name type="scientific">Pseudomonas batumici</name>
    <dbReference type="NCBI Taxonomy" id="226910"/>
    <lineage>
        <taxon>Bacteria</taxon>
        <taxon>Pseudomonadati</taxon>
        <taxon>Pseudomonadota</taxon>
        <taxon>Gammaproteobacteria</taxon>
        <taxon>Pseudomonadales</taxon>
        <taxon>Pseudomonadaceae</taxon>
        <taxon>Pseudomonas</taxon>
    </lineage>
</organism>
<accession>A0A0C2E5S0</accession>
<dbReference type="CDD" id="cd02440">
    <property type="entry name" value="AdoMet_MTases"/>
    <property type="match status" value="1"/>
</dbReference>